<organism evidence="2 3">
    <name type="scientific">Candidatus Marimicrobium litorale</name>
    <dbReference type="NCBI Taxonomy" id="2518991"/>
    <lineage>
        <taxon>Bacteria</taxon>
        <taxon>Pseudomonadati</taxon>
        <taxon>Pseudomonadota</taxon>
        <taxon>Gammaproteobacteria</taxon>
        <taxon>Cellvibrionales</taxon>
        <taxon>Halieaceae</taxon>
        <taxon>Marimicrobium</taxon>
    </lineage>
</organism>
<reference evidence="2" key="1">
    <citation type="submission" date="2019-02" db="EMBL/GenBank/DDBJ databases">
        <authorList>
            <person name="Li S.-H."/>
        </authorList>
    </citation>
    <scope>NUCLEOTIDE SEQUENCE</scope>
    <source>
        <strain evidence="2">IMCC11814</strain>
    </source>
</reference>
<dbReference type="InterPro" id="IPR027396">
    <property type="entry name" value="DsrEFH-like"/>
</dbReference>
<comment type="similarity">
    <text evidence="1">Belongs to the DsrF/TusC family.</text>
</comment>
<dbReference type="PANTHER" id="PTHR38780">
    <property type="entry name" value="PROTEIN TUSC"/>
    <property type="match status" value="1"/>
</dbReference>
<accession>A0ABT3T2A3</accession>
<name>A0ABT3T2A3_9GAMM</name>
<comment type="caution">
    <text evidence="2">The sequence shown here is derived from an EMBL/GenBank/DDBJ whole genome shotgun (WGS) entry which is preliminary data.</text>
</comment>
<dbReference type="RefSeq" id="WP_279248143.1">
    <property type="nucleotide sequence ID" value="NZ_SHNO01000001.1"/>
</dbReference>
<dbReference type="EMBL" id="SHNO01000001">
    <property type="protein sequence ID" value="MCX2976392.1"/>
    <property type="molecule type" value="Genomic_DNA"/>
</dbReference>
<dbReference type="SUPFAM" id="SSF75169">
    <property type="entry name" value="DsrEFH-like"/>
    <property type="match status" value="1"/>
</dbReference>
<sequence>MSNTDKPSLLVIIRRSPYDSSLARSAVDTALAGAALDQSLDVLFLGEGVLQLLPGQDSVHAGLKNIGRLLSSFPLYGIERVYVDADAVTRHGVDLEQAPIPVCALQAIQIHTLMEEHTHLLGF</sequence>
<dbReference type="Proteomes" id="UP001143304">
    <property type="component" value="Unassembled WGS sequence"/>
</dbReference>
<evidence type="ECO:0000313" key="2">
    <source>
        <dbReference type="EMBL" id="MCX2976392.1"/>
    </source>
</evidence>
<evidence type="ECO:0000313" key="3">
    <source>
        <dbReference type="Proteomes" id="UP001143304"/>
    </source>
</evidence>
<proteinExistence type="inferred from homology"/>
<dbReference type="Pfam" id="PF02635">
    <property type="entry name" value="DsrE"/>
    <property type="match status" value="1"/>
</dbReference>
<dbReference type="InterPro" id="IPR003787">
    <property type="entry name" value="Sulphur_relay_DsrE/F-like"/>
</dbReference>
<dbReference type="PANTHER" id="PTHR38780:SF1">
    <property type="entry name" value="PROTEIN TUSC"/>
    <property type="match status" value="1"/>
</dbReference>
<protein>
    <submittedName>
        <fullName evidence="2">Sulfurtransferase complex subunit TusC</fullName>
    </submittedName>
</protein>
<dbReference type="InterPro" id="IPR017462">
    <property type="entry name" value="Sulphur_relay_TusC/DsrF"/>
</dbReference>
<evidence type="ECO:0000256" key="1">
    <source>
        <dbReference type="ARBA" id="ARBA00005996"/>
    </source>
</evidence>
<dbReference type="Gene3D" id="3.40.1260.10">
    <property type="entry name" value="DsrEFH-like"/>
    <property type="match status" value="1"/>
</dbReference>
<gene>
    <name evidence="2" type="ORF">EYC82_03375</name>
</gene>
<keyword evidence="3" id="KW-1185">Reference proteome</keyword>